<feature type="domain" description="AB hydrolase-1" evidence="1">
    <location>
        <begin position="24"/>
        <end position="139"/>
    </location>
</feature>
<proteinExistence type="predicted"/>
<dbReference type="Proteomes" id="UP000006851">
    <property type="component" value="Chromosome"/>
</dbReference>
<reference evidence="3" key="1">
    <citation type="journal article" date="2013" name="Stand. Genomic Sci.">
        <title>Complete genome sequence of Coriobacterium glomerans type strain (PW2(T)) from the midgut of Pyrrhocoris apterus L. (red soldier bug).</title>
        <authorList>
            <person name="Stackebrandt E."/>
            <person name="Zeytun A."/>
            <person name="Lapidus A."/>
            <person name="Nolan M."/>
            <person name="Lucas S."/>
            <person name="Hammon N."/>
            <person name="Deshpande S."/>
            <person name="Cheng J.F."/>
            <person name="Tapia R."/>
            <person name="Goodwin L.A."/>
            <person name="Pitluck S."/>
            <person name="Liolios K."/>
            <person name="Pagani I."/>
            <person name="Ivanova N."/>
            <person name="Mavromatis K."/>
            <person name="Mikhailova N."/>
            <person name="Huntemann M."/>
            <person name="Pati A."/>
            <person name="Chen A."/>
            <person name="Palaniappan K."/>
            <person name="Chang Y.J."/>
            <person name="Land M."/>
            <person name="Hauser L."/>
            <person name="Rohde M."/>
            <person name="Pukall R."/>
            <person name="Goker M."/>
            <person name="Detter J.C."/>
            <person name="Woyke T."/>
            <person name="Bristow J."/>
            <person name="Eisen J.A."/>
            <person name="Markowitz V."/>
            <person name="Hugenholtz P."/>
            <person name="Kyrpides N.C."/>
            <person name="Klenk H.P."/>
        </authorList>
    </citation>
    <scope>NUCLEOTIDE SEQUENCE</scope>
    <source>
        <strain evidence="3">ATCC 49209 / DSM 20642 / JCM 10262 / PW2</strain>
    </source>
</reference>
<dbReference type="AlphaFoldDB" id="F2N7A1"/>
<dbReference type="SUPFAM" id="SSF53474">
    <property type="entry name" value="alpha/beta-Hydrolases"/>
    <property type="match status" value="1"/>
</dbReference>
<keyword evidence="2" id="KW-0378">Hydrolase</keyword>
<dbReference type="Gene3D" id="3.40.50.1820">
    <property type="entry name" value="alpha/beta hydrolase"/>
    <property type="match status" value="1"/>
</dbReference>
<dbReference type="RefSeq" id="WP_013708319.1">
    <property type="nucleotide sequence ID" value="NC_015389.1"/>
</dbReference>
<dbReference type="InterPro" id="IPR000073">
    <property type="entry name" value="AB_hydrolase_1"/>
</dbReference>
<evidence type="ECO:0000313" key="3">
    <source>
        <dbReference type="Proteomes" id="UP000006851"/>
    </source>
</evidence>
<name>F2N7A1_CORGP</name>
<dbReference type="GO" id="GO:0016020">
    <property type="term" value="C:membrane"/>
    <property type="evidence" value="ECO:0007669"/>
    <property type="project" value="TreeGrafter"/>
</dbReference>
<dbReference type="PRINTS" id="PR00111">
    <property type="entry name" value="ABHYDROLASE"/>
</dbReference>
<dbReference type="EMBL" id="CP002628">
    <property type="protein sequence ID" value="AEB06576.1"/>
    <property type="molecule type" value="Genomic_DNA"/>
</dbReference>
<dbReference type="OrthoDB" id="63519at2"/>
<dbReference type="GO" id="GO:0016787">
    <property type="term" value="F:hydrolase activity"/>
    <property type="evidence" value="ECO:0007669"/>
    <property type="project" value="UniProtKB-KW"/>
</dbReference>
<sequence length="260" mass="27779">MREHLIEALGCRMRYQDLPGTERPLLFIHGLGCAGSFDNTEVAAQPALAGHRRILVDLLGAGYSDAPADFDYRVSSHARYLSRFIDTLGLHEVIAIGHSLGGPVAIELAALRPDAIMRLILTEPNLDPSGEGSTSRAIASASERTFVQRGFRELIEASLRDGNTMWAATAARWYPAALHRFACSGAAGGDPSWRDALYCLPIPSACIFGANTPSEDERAALAAHGVALETVPNAGHSMAWENPSGLAGAILRAASHREAR</sequence>
<dbReference type="PANTHER" id="PTHR43798">
    <property type="entry name" value="MONOACYLGLYCEROL LIPASE"/>
    <property type="match status" value="1"/>
</dbReference>
<evidence type="ECO:0000313" key="2">
    <source>
        <dbReference type="EMBL" id="AEB06576.1"/>
    </source>
</evidence>
<protein>
    <submittedName>
        <fullName evidence="2">Alpha/beta hydrolase fold protein</fullName>
    </submittedName>
</protein>
<dbReference type="eggNOG" id="COG0596">
    <property type="taxonomic scope" value="Bacteria"/>
</dbReference>
<gene>
    <name evidence="2" type="ordered locus">Corgl_0458</name>
</gene>
<dbReference type="InterPro" id="IPR029058">
    <property type="entry name" value="AB_hydrolase_fold"/>
</dbReference>
<dbReference type="STRING" id="700015.Corgl_0458"/>
<dbReference type="Pfam" id="PF00561">
    <property type="entry name" value="Abhydrolase_1"/>
    <property type="match status" value="1"/>
</dbReference>
<dbReference type="PANTHER" id="PTHR43798:SF33">
    <property type="entry name" value="HYDROLASE, PUTATIVE (AFU_ORTHOLOGUE AFUA_2G14860)-RELATED"/>
    <property type="match status" value="1"/>
</dbReference>
<keyword evidence="3" id="KW-1185">Reference proteome</keyword>
<evidence type="ECO:0000259" key="1">
    <source>
        <dbReference type="Pfam" id="PF00561"/>
    </source>
</evidence>
<accession>F2N7A1</accession>
<organism evidence="2 3">
    <name type="scientific">Coriobacterium glomerans (strain ATCC 49209 / DSM 20642 / JCM 10262 / PW2)</name>
    <dbReference type="NCBI Taxonomy" id="700015"/>
    <lineage>
        <taxon>Bacteria</taxon>
        <taxon>Bacillati</taxon>
        <taxon>Actinomycetota</taxon>
        <taxon>Coriobacteriia</taxon>
        <taxon>Coriobacteriales</taxon>
        <taxon>Coriobacteriaceae</taxon>
        <taxon>Coriobacterium</taxon>
    </lineage>
</organism>
<dbReference type="HOGENOM" id="CLU_020336_39_0_11"/>
<dbReference type="KEGG" id="cgo:Corgl_0458"/>
<dbReference type="InterPro" id="IPR050266">
    <property type="entry name" value="AB_hydrolase_sf"/>
</dbReference>